<proteinExistence type="predicted"/>
<dbReference type="Proteomes" id="UP001295444">
    <property type="component" value="Chromosome 04"/>
</dbReference>
<evidence type="ECO:0000313" key="2">
    <source>
        <dbReference type="Proteomes" id="UP001295444"/>
    </source>
</evidence>
<gene>
    <name evidence="1" type="ORF">PECUL_23A050726</name>
</gene>
<name>A0AAD1W7B6_PELCU</name>
<dbReference type="EMBL" id="OW240915">
    <property type="protein sequence ID" value="CAH2286194.1"/>
    <property type="molecule type" value="Genomic_DNA"/>
</dbReference>
<dbReference type="AlphaFoldDB" id="A0AAD1W7B6"/>
<organism evidence="1 2">
    <name type="scientific">Pelobates cultripes</name>
    <name type="common">Western spadefoot toad</name>
    <dbReference type="NCBI Taxonomy" id="61616"/>
    <lineage>
        <taxon>Eukaryota</taxon>
        <taxon>Metazoa</taxon>
        <taxon>Chordata</taxon>
        <taxon>Craniata</taxon>
        <taxon>Vertebrata</taxon>
        <taxon>Euteleostomi</taxon>
        <taxon>Amphibia</taxon>
        <taxon>Batrachia</taxon>
        <taxon>Anura</taxon>
        <taxon>Pelobatoidea</taxon>
        <taxon>Pelobatidae</taxon>
        <taxon>Pelobates</taxon>
    </lineage>
</organism>
<sequence length="116" mass="12817">MAQGVSMRQQECEKAGVGEAGRCWVEPIPPSLSLSLSLPGVPESGSNLIGRELQRKTPRETPRDCALHLPRSRLYPPSGVDPWHTDLRAPRRGTIPWTPTTSPHIIRSITALPLMY</sequence>
<evidence type="ECO:0000313" key="1">
    <source>
        <dbReference type="EMBL" id="CAH2286194.1"/>
    </source>
</evidence>
<reference evidence="1" key="1">
    <citation type="submission" date="2022-03" db="EMBL/GenBank/DDBJ databases">
        <authorList>
            <person name="Alioto T."/>
            <person name="Alioto T."/>
            <person name="Gomez Garrido J."/>
        </authorList>
    </citation>
    <scope>NUCLEOTIDE SEQUENCE</scope>
</reference>
<keyword evidence="2" id="KW-1185">Reference proteome</keyword>
<accession>A0AAD1W7B6</accession>
<protein>
    <submittedName>
        <fullName evidence="1">Uncharacterized protein</fullName>
    </submittedName>
</protein>